<sequence length="178" mass="21009">MFKISKRKVTKAEAELLIRQIKLTPNIMGYSLTEWMSAEYIIVAEDENGKMVGACLNYDFDANWYKIAALFVMEEYRGMGLGKMLFYESCQDGIIRGKNIYTMSINEIVIKMMQDLDFLTFNSLLHLPKITNRDKLIFYSHSLVWLMNFYRVKEIIRKTIVYNHHKTFVYGIKYCSCK</sequence>
<gene>
    <name evidence="2" type="ORF">NIES806_44880</name>
</gene>
<name>A0A1Z4V9M1_9CYAN</name>
<dbReference type="Pfam" id="PF00583">
    <property type="entry name" value="Acetyltransf_1"/>
    <property type="match status" value="1"/>
</dbReference>
<proteinExistence type="predicted"/>
<dbReference type="Gene3D" id="3.40.630.30">
    <property type="match status" value="1"/>
</dbReference>
<dbReference type="RefSeq" id="WP_096670717.1">
    <property type="nucleotide sequence ID" value="NZ_AP018316.1"/>
</dbReference>
<accession>A0A1Z4V9M1</accession>
<evidence type="ECO:0000259" key="1">
    <source>
        <dbReference type="PROSITE" id="PS51186"/>
    </source>
</evidence>
<dbReference type="GO" id="GO:0016747">
    <property type="term" value="F:acyltransferase activity, transferring groups other than amino-acyl groups"/>
    <property type="evidence" value="ECO:0007669"/>
    <property type="project" value="InterPro"/>
</dbReference>
<protein>
    <recommendedName>
        <fullName evidence="1">N-acetyltransferase domain-containing protein</fullName>
    </recommendedName>
</protein>
<dbReference type="SUPFAM" id="SSF55729">
    <property type="entry name" value="Acyl-CoA N-acyltransferases (Nat)"/>
    <property type="match status" value="1"/>
</dbReference>
<evidence type="ECO:0000313" key="3">
    <source>
        <dbReference type="Proteomes" id="UP000218702"/>
    </source>
</evidence>
<dbReference type="CDD" id="cd04301">
    <property type="entry name" value="NAT_SF"/>
    <property type="match status" value="1"/>
</dbReference>
<keyword evidence="3" id="KW-1185">Reference proteome</keyword>
<dbReference type="InterPro" id="IPR000182">
    <property type="entry name" value="GNAT_dom"/>
</dbReference>
<dbReference type="OrthoDB" id="495223at2"/>
<dbReference type="InterPro" id="IPR016181">
    <property type="entry name" value="Acyl_CoA_acyltransferase"/>
</dbReference>
<reference evidence="2 3" key="1">
    <citation type="submission" date="2017-06" db="EMBL/GenBank/DDBJ databases">
        <title>Genome sequencing of cyanobaciteial culture collection at National Institute for Environmental Studies (NIES).</title>
        <authorList>
            <person name="Hirose Y."/>
            <person name="Shimura Y."/>
            <person name="Fujisawa T."/>
            <person name="Nakamura Y."/>
            <person name="Kawachi M."/>
        </authorList>
    </citation>
    <scope>NUCLEOTIDE SEQUENCE [LARGE SCALE GENOMIC DNA]</scope>
    <source>
        <strain evidence="2 3">NIES-806</strain>
    </source>
</reference>
<dbReference type="KEGG" id="dcm:NIES806_44880"/>
<organism evidence="2 3">
    <name type="scientific">Dolichospermum compactum NIES-806</name>
    <dbReference type="NCBI Taxonomy" id="1973481"/>
    <lineage>
        <taxon>Bacteria</taxon>
        <taxon>Bacillati</taxon>
        <taxon>Cyanobacteriota</taxon>
        <taxon>Cyanophyceae</taxon>
        <taxon>Nostocales</taxon>
        <taxon>Aphanizomenonaceae</taxon>
        <taxon>Dolichospermum</taxon>
        <taxon>Dolichospermum compactum</taxon>
    </lineage>
</organism>
<dbReference type="PROSITE" id="PS51186">
    <property type="entry name" value="GNAT"/>
    <property type="match status" value="1"/>
</dbReference>
<dbReference type="Proteomes" id="UP000218702">
    <property type="component" value="Chromosome"/>
</dbReference>
<dbReference type="EMBL" id="AP018316">
    <property type="protein sequence ID" value="BAZ88252.1"/>
    <property type="molecule type" value="Genomic_DNA"/>
</dbReference>
<feature type="domain" description="N-acetyltransferase" evidence="1">
    <location>
        <begin position="4"/>
        <end position="176"/>
    </location>
</feature>
<evidence type="ECO:0000313" key="2">
    <source>
        <dbReference type="EMBL" id="BAZ88252.1"/>
    </source>
</evidence>
<dbReference type="AlphaFoldDB" id="A0A1Z4V9M1"/>